<dbReference type="AlphaFoldDB" id="A0A4D6XF15"/>
<dbReference type="RefSeq" id="WP_136915064.1">
    <property type="nucleotide sequence ID" value="NZ_CP039371.1"/>
</dbReference>
<dbReference type="OrthoDB" id="6895526at2"/>
<evidence type="ECO:0000313" key="1">
    <source>
        <dbReference type="EMBL" id="QCI12911.1"/>
    </source>
</evidence>
<accession>A0A4D6XF15</accession>
<dbReference type="Proteomes" id="UP000298551">
    <property type="component" value="Chromosome"/>
</dbReference>
<organism evidence="1 2">
    <name type="scientific">Pseudomonas putida</name>
    <name type="common">Arthrobacter siderocapsulatus</name>
    <dbReference type="NCBI Taxonomy" id="303"/>
    <lineage>
        <taxon>Bacteria</taxon>
        <taxon>Pseudomonadati</taxon>
        <taxon>Pseudomonadota</taxon>
        <taxon>Gammaproteobacteria</taxon>
        <taxon>Pseudomonadales</taxon>
        <taxon>Pseudomonadaceae</taxon>
        <taxon>Pseudomonas</taxon>
    </lineage>
</organism>
<name>A0A4D6XF15_PSEPU</name>
<sequence>MKTIVPDPPHFYDLPDGTTLSNAIIERLVPMEHVVLNITHYLMLAYNHSRRTLDSIEEEGMRESMINGLRSMQIAWAQADALASALERNPFLH</sequence>
<proteinExistence type="predicted"/>
<evidence type="ECO:0008006" key="3">
    <source>
        <dbReference type="Google" id="ProtNLM"/>
    </source>
</evidence>
<protein>
    <recommendedName>
        <fullName evidence="3">DUF3077 domain-containing protein</fullName>
    </recommendedName>
</protein>
<evidence type="ECO:0000313" key="2">
    <source>
        <dbReference type="Proteomes" id="UP000298551"/>
    </source>
</evidence>
<gene>
    <name evidence="1" type="ORF">E6B08_16700</name>
</gene>
<dbReference type="EMBL" id="CP039371">
    <property type="protein sequence ID" value="QCI12911.1"/>
    <property type="molecule type" value="Genomic_DNA"/>
</dbReference>
<reference evidence="2" key="1">
    <citation type="submission" date="2019-04" db="EMBL/GenBank/DDBJ databases">
        <title>Genome sequence of Pseudomonas putida 1290, an auxin catabolizing strain.</title>
        <authorList>
            <person name="Laird T.S."/>
            <person name="Leveau J.H.J."/>
        </authorList>
    </citation>
    <scope>NUCLEOTIDE SEQUENCE [LARGE SCALE GENOMIC DNA]</scope>
    <source>
        <strain evidence="2">1290</strain>
    </source>
</reference>